<keyword evidence="2" id="KW-0732">Signal</keyword>
<dbReference type="AlphaFoldDB" id="A0A2U2CGV9"/>
<dbReference type="OrthoDB" id="9808192at2"/>
<feature type="chain" id="PRO_5015732051" evidence="2">
    <location>
        <begin position="24"/>
        <end position="189"/>
    </location>
</feature>
<protein>
    <submittedName>
        <fullName evidence="3">Urease accessory protein</fullName>
    </submittedName>
</protein>
<feature type="transmembrane region" description="Helical" evidence="1">
    <location>
        <begin position="144"/>
        <end position="163"/>
    </location>
</feature>
<name>A0A2U2CGV9_9RHOB</name>
<dbReference type="PIRSF" id="PIRSF016919">
    <property type="entry name" value="HupE_UreJ"/>
    <property type="match status" value="1"/>
</dbReference>
<evidence type="ECO:0000256" key="2">
    <source>
        <dbReference type="SAM" id="SignalP"/>
    </source>
</evidence>
<gene>
    <name evidence="3" type="ORF">C4N9_04675</name>
</gene>
<evidence type="ECO:0000313" key="4">
    <source>
        <dbReference type="Proteomes" id="UP000244940"/>
    </source>
</evidence>
<dbReference type="RefSeq" id="WP_109532127.1">
    <property type="nucleotide sequence ID" value="NZ_QEYD01000002.1"/>
</dbReference>
<dbReference type="Pfam" id="PF04955">
    <property type="entry name" value="HupE_UreJ"/>
    <property type="match status" value="1"/>
</dbReference>
<feature type="transmembrane region" description="Helical" evidence="1">
    <location>
        <begin position="170"/>
        <end position="188"/>
    </location>
</feature>
<feature type="transmembrane region" description="Helical" evidence="1">
    <location>
        <begin position="70"/>
        <end position="89"/>
    </location>
</feature>
<evidence type="ECO:0000256" key="1">
    <source>
        <dbReference type="SAM" id="Phobius"/>
    </source>
</evidence>
<keyword evidence="1" id="KW-0472">Membrane</keyword>
<feature type="signal peptide" evidence="2">
    <location>
        <begin position="1"/>
        <end position="23"/>
    </location>
</feature>
<accession>A0A2U2CGV9</accession>
<feature type="transmembrane region" description="Helical" evidence="1">
    <location>
        <begin position="95"/>
        <end position="111"/>
    </location>
</feature>
<reference evidence="3 4" key="1">
    <citation type="submission" date="2018-05" db="EMBL/GenBank/DDBJ databases">
        <title>Pararhodobacter marina sp. nov., isolated from deep-sea water of the Indian Ocean.</title>
        <authorList>
            <person name="Lai Q.Sr."/>
            <person name="Liu X."/>
            <person name="Shao Z."/>
        </authorList>
    </citation>
    <scope>NUCLEOTIDE SEQUENCE [LARGE SCALE GENOMIC DNA]</scope>
    <source>
        <strain evidence="3 4">CIC4N-9</strain>
    </source>
</reference>
<proteinExistence type="predicted"/>
<dbReference type="InterPro" id="IPR007038">
    <property type="entry name" value="HupE_UreJ"/>
</dbReference>
<comment type="caution">
    <text evidence="3">The sequence shown here is derived from an EMBL/GenBank/DDBJ whole genome shotgun (WGS) entry which is preliminary data.</text>
</comment>
<keyword evidence="1" id="KW-0812">Transmembrane</keyword>
<keyword evidence="1" id="KW-1133">Transmembrane helix</keyword>
<dbReference type="EMBL" id="QEYD01000002">
    <property type="protein sequence ID" value="PWE31049.1"/>
    <property type="molecule type" value="Genomic_DNA"/>
</dbReference>
<evidence type="ECO:0000313" key="3">
    <source>
        <dbReference type="EMBL" id="PWE31049.1"/>
    </source>
</evidence>
<organism evidence="3 4">
    <name type="scientific">Pararhodobacter marinus</name>
    <dbReference type="NCBI Taxonomy" id="2184063"/>
    <lineage>
        <taxon>Bacteria</taxon>
        <taxon>Pseudomonadati</taxon>
        <taxon>Pseudomonadota</taxon>
        <taxon>Alphaproteobacteria</taxon>
        <taxon>Rhodobacterales</taxon>
        <taxon>Paracoccaceae</taxon>
        <taxon>Pararhodobacter</taxon>
    </lineage>
</organism>
<dbReference type="GeneID" id="94364175"/>
<sequence>MRAIALALPVALPLAALPTLALAHSGGHSGLSFLSGLSHPLGGLDHVLAMLAVGLIAAQRGGASVLATPATFVCAMLAGGALGAAGLTFPAMEPMILASIIVLGALIAMAVRAPMALLLPVVAAFGLAHGWAHGAEGPATGLALYALGFALATAALHGAGIAVGRAVNRLAIRGLGALTAGAGLVLAFA</sequence>
<keyword evidence="4" id="KW-1185">Reference proteome</keyword>
<dbReference type="Proteomes" id="UP000244940">
    <property type="component" value="Unassembled WGS sequence"/>
</dbReference>